<gene>
    <name evidence="10" type="ORF">CP49_26110</name>
</gene>
<evidence type="ECO:0008006" key="12">
    <source>
        <dbReference type="Google" id="ProtNLM"/>
    </source>
</evidence>
<feature type="transmembrane region" description="Helical" evidence="9">
    <location>
        <begin position="189"/>
        <end position="212"/>
    </location>
</feature>
<proteinExistence type="inferred from homology"/>
<evidence type="ECO:0000256" key="7">
    <source>
        <dbReference type="ARBA" id="ARBA00023136"/>
    </source>
</evidence>
<dbReference type="GO" id="GO:0005886">
    <property type="term" value="C:plasma membrane"/>
    <property type="evidence" value="ECO:0007669"/>
    <property type="project" value="UniProtKB-SubCell"/>
</dbReference>
<comment type="caution">
    <text evidence="10">The sequence shown here is derived from an EMBL/GenBank/DDBJ whole genome shotgun (WGS) entry which is preliminary data.</text>
</comment>
<dbReference type="InterPro" id="IPR001851">
    <property type="entry name" value="ABC_transp_permease"/>
</dbReference>
<feature type="transmembrane region" description="Helical" evidence="9">
    <location>
        <begin position="96"/>
        <end position="116"/>
    </location>
</feature>
<name>A0A0R3KDE5_9BRAD</name>
<keyword evidence="11" id="KW-1185">Reference proteome</keyword>
<feature type="transmembrane region" description="Helical" evidence="9">
    <location>
        <begin position="224"/>
        <end position="247"/>
    </location>
</feature>
<dbReference type="EMBL" id="LLXX01000220">
    <property type="protein sequence ID" value="KRQ93579.1"/>
    <property type="molecule type" value="Genomic_DNA"/>
</dbReference>
<feature type="transmembrane region" description="Helical" evidence="9">
    <location>
        <begin position="141"/>
        <end position="161"/>
    </location>
</feature>
<comment type="subcellular location">
    <subcellularLocation>
        <location evidence="1">Cell membrane</location>
        <topology evidence="1">Multi-pass membrane protein</topology>
    </subcellularLocation>
</comment>
<dbReference type="CDD" id="cd06582">
    <property type="entry name" value="TM_PBP1_LivH_like"/>
    <property type="match status" value="1"/>
</dbReference>
<keyword evidence="7 9" id="KW-0472">Membrane</keyword>
<dbReference type="GO" id="GO:0006865">
    <property type="term" value="P:amino acid transport"/>
    <property type="evidence" value="ECO:0007669"/>
    <property type="project" value="UniProtKB-KW"/>
</dbReference>
<dbReference type="AlphaFoldDB" id="A0A0R3KDE5"/>
<evidence type="ECO:0000256" key="9">
    <source>
        <dbReference type="SAM" id="Phobius"/>
    </source>
</evidence>
<dbReference type="RefSeq" id="WP_057855192.1">
    <property type="nucleotide sequence ID" value="NZ_LLXX01000220.1"/>
</dbReference>
<feature type="transmembrane region" description="Helical" evidence="9">
    <location>
        <begin position="6"/>
        <end position="28"/>
    </location>
</feature>
<evidence type="ECO:0000313" key="11">
    <source>
        <dbReference type="Proteomes" id="UP000051913"/>
    </source>
</evidence>
<keyword evidence="5" id="KW-0029">Amino-acid transport</keyword>
<dbReference type="InterPro" id="IPR052157">
    <property type="entry name" value="BCAA_transport_permease"/>
</dbReference>
<sequence>MNLSLQLLSGLAVGCIYSLVAVGFSMVYRAMGLVNFAQGDLMMVGAFVGYSIIISAPALPFWLVVPFAAALTASLGYVIAQSALWPAIQRGASQTYLVLLTLGIGIVLSNGARLIWGANPRVYPIPLTHETIRVGQYPVPAVYPLIGLTMVVLIVGLHLLFTRTWLGLALRAAADDAQTASIMGVNRRFASAASFALASGIGAAAGVLYAPITFVSADMGMLGIKAFAAAVLGSLGSIPGSVIGGLVIGIGETLGGQLVSSEYQDSLAFLLMIGILLVKPTGLMGKRG</sequence>
<keyword evidence="3" id="KW-1003">Cell membrane</keyword>
<keyword evidence="6 9" id="KW-1133">Transmembrane helix</keyword>
<keyword evidence="4 9" id="KW-0812">Transmembrane</keyword>
<accession>A0A0R3KDE5</accession>
<evidence type="ECO:0000256" key="1">
    <source>
        <dbReference type="ARBA" id="ARBA00004651"/>
    </source>
</evidence>
<comment type="similarity">
    <text evidence="8">Belongs to the binding-protein-dependent transport system permease family. LivHM subfamily.</text>
</comment>
<evidence type="ECO:0000313" key="10">
    <source>
        <dbReference type="EMBL" id="KRQ93579.1"/>
    </source>
</evidence>
<protein>
    <recommendedName>
        <fullName evidence="12">ABC transporter permease</fullName>
    </recommendedName>
</protein>
<reference evidence="10 11" key="1">
    <citation type="submission" date="2014-03" db="EMBL/GenBank/DDBJ databases">
        <title>Bradyrhizobium valentinum sp. nov., isolated from effective nodules of Lupinus mariae-josephae, a lupine endemic of basic-lime soils in Eastern Spain.</title>
        <authorList>
            <person name="Duran D."/>
            <person name="Rey L."/>
            <person name="Navarro A."/>
            <person name="Busquets A."/>
            <person name="Imperial J."/>
            <person name="Ruiz-Argueso T."/>
        </authorList>
    </citation>
    <scope>NUCLEOTIDE SEQUENCE [LARGE SCALE GENOMIC DNA]</scope>
    <source>
        <strain evidence="10 11">LmjM3</strain>
    </source>
</reference>
<dbReference type="Pfam" id="PF02653">
    <property type="entry name" value="BPD_transp_2"/>
    <property type="match status" value="1"/>
</dbReference>
<feature type="transmembrane region" description="Helical" evidence="9">
    <location>
        <begin position="267"/>
        <end position="285"/>
    </location>
</feature>
<evidence type="ECO:0000256" key="5">
    <source>
        <dbReference type="ARBA" id="ARBA00022970"/>
    </source>
</evidence>
<evidence type="ECO:0000256" key="8">
    <source>
        <dbReference type="ARBA" id="ARBA00037998"/>
    </source>
</evidence>
<evidence type="ECO:0000256" key="2">
    <source>
        <dbReference type="ARBA" id="ARBA00022448"/>
    </source>
</evidence>
<keyword evidence="2" id="KW-0813">Transport</keyword>
<feature type="transmembrane region" description="Helical" evidence="9">
    <location>
        <begin position="65"/>
        <end position="84"/>
    </location>
</feature>
<evidence type="ECO:0000256" key="6">
    <source>
        <dbReference type="ARBA" id="ARBA00022989"/>
    </source>
</evidence>
<evidence type="ECO:0000256" key="3">
    <source>
        <dbReference type="ARBA" id="ARBA00022475"/>
    </source>
</evidence>
<evidence type="ECO:0000256" key="4">
    <source>
        <dbReference type="ARBA" id="ARBA00022692"/>
    </source>
</evidence>
<dbReference type="PANTHER" id="PTHR11795">
    <property type="entry name" value="BRANCHED-CHAIN AMINO ACID TRANSPORT SYSTEM PERMEASE PROTEIN LIVH"/>
    <property type="match status" value="1"/>
</dbReference>
<dbReference type="PANTHER" id="PTHR11795:SF451">
    <property type="entry name" value="ABC TRANSPORTER PERMEASE PROTEIN"/>
    <property type="match status" value="1"/>
</dbReference>
<dbReference type="GO" id="GO:0022857">
    <property type="term" value="F:transmembrane transporter activity"/>
    <property type="evidence" value="ECO:0007669"/>
    <property type="project" value="InterPro"/>
</dbReference>
<dbReference type="Proteomes" id="UP000051913">
    <property type="component" value="Unassembled WGS sequence"/>
</dbReference>
<organism evidence="10 11">
    <name type="scientific">Bradyrhizobium valentinum</name>
    <dbReference type="NCBI Taxonomy" id="1518501"/>
    <lineage>
        <taxon>Bacteria</taxon>
        <taxon>Pseudomonadati</taxon>
        <taxon>Pseudomonadota</taxon>
        <taxon>Alphaproteobacteria</taxon>
        <taxon>Hyphomicrobiales</taxon>
        <taxon>Nitrobacteraceae</taxon>
        <taxon>Bradyrhizobium</taxon>
    </lineage>
</organism>
<feature type="transmembrane region" description="Helical" evidence="9">
    <location>
        <begin position="40"/>
        <end position="59"/>
    </location>
</feature>